<reference evidence="6" key="1">
    <citation type="journal article" date="2019" name="Int. J. Syst. Evol. Microbiol.">
        <title>The Global Catalogue of Microorganisms (GCM) 10K type strain sequencing project: providing services to taxonomists for standard genome sequencing and annotation.</title>
        <authorList>
            <consortium name="The Broad Institute Genomics Platform"/>
            <consortium name="The Broad Institute Genome Sequencing Center for Infectious Disease"/>
            <person name="Wu L."/>
            <person name="Ma J."/>
        </authorList>
    </citation>
    <scope>NUCLEOTIDE SEQUENCE [LARGE SCALE GENOMIC DNA]</scope>
    <source>
        <strain evidence="6">CCM 8925</strain>
    </source>
</reference>
<dbReference type="PROSITE" id="PS00211">
    <property type="entry name" value="ABC_TRANSPORTER_1"/>
    <property type="match status" value="1"/>
</dbReference>
<evidence type="ECO:0000256" key="2">
    <source>
        <dbReference type="ARBA" id="ARBA00022741"/>
    </source>
</evidence>
<name>A0ABW3ED72_9LACO</name>
<dbReference type="PANTHER" id="PTHR42781">
    <property type="entry name" value="SPERMIDINE/PUTRESCINE IMPORT ATP-BINDING PROTEIN POTA"/>
    <property type="match status" value="1"/>
</dbReference>
<dbReference type="SUPFAM" id="SSF52540">
    <property type="entry name" value="P-loop containing nucleoside triphosphate hydrolases"/>
    <property type="match status" value="1"/>
</dbReference>
<keyword evidence="1" id="KW-0813">Transport</keyword>
<evidence type="ECO:0000313" key="5">
    <source>
        <dbReference type="EMBL" id="MFD0897104.1"/>
    </source>
</evidence>
<feature type="domain" description="ABC transporter" evidence="4">
    <location>
        <begin position="3"/>
        <end position="233"/>
    </location>
</feature>
<dbReference type="InterPro" id="IPR017871">
    <property type="entry name" value="ABC_transporter-like_CS"/>
</dbReference>
<dbReference type="SUPFAM" id="SSF50331">
    <property type="entry name" value="MOP-like"/>
    <property type="match status" value="1"/>
</dbReference>
<evidence type="ECO:0000256" key="3">
    <source>
        <dbReference type="ARBA" id="ARBA00022840"/>
    </source>
</evidence>
<dbReference type="InterPro" id="IPR008995">
    <property type="entry name" value="Mo/tungstate-bd_C_term_dom"/>
</dbReference>
<sequence length="351" mass="39146">MYIQLKDISKSFQRRQILHQINFGVKEGSLTALLGPSGSGKTTILRILAGLEPATSGSVAVAGQVVDELTPQARGIGFVFQNYALFRYLTVYDNIAFGLRTQHWSLRQIKQRVAELLQLTDLTALAQQYPEQLSGGQKQRVAFARAIAPNPKVLLLDEPFAALDTQIRRELRVWLKQLIHRVGITSIFVTHDHEEAMETADEIVVINQGRIEQIGTPMTIYNQPTSRFVAQFIGQSSMLQAPHLQGFALPAQQDFRAYIRPEQVQVFKRNESQPLAVALEQATVISSTFSGAVVSVKLKWHAQTLLANRSPAQPPLFNGEKVVLFIQQALIFTTECSELQRNQQLAAAYAL</sequence>
<dbReference type="InterPro" id="IPR027417">
    <property type="entry name" value="P-loop_NTPase"/>
</dbReference>
<dbReference type="PROSITE" id="PS50893">
    <property type="entry name" value="ABC_TRANSPORTER_2"/>
    <property type="match status" value="1"/>
</dbReference>
<dbReference type="Pfam" id="PF00005">
    <property type="entry name" value="ABC_tran"/>
    <property type="match status" value="1"/>
</dbReference>
<dbReference type="RefSeq" id="WP_137638226.1">
    <property type="nucleotide sequence ID" value="NZ_BJDN01000020.1"/>
</dbReference>
<keyword evidence="6" id="KW-1185">Reference proteome</keyword>
<dbReference type="EMBL" id="JBHTIO010000027">
    <property type="protein sequence ID" value="MFD0897104.1"/>
    <property type="molecule type" value="Genomic_DNA"/>
</dbReference>
<dbReference type="SMART" id="SM00382">
    <property type="entry name" value="AAA"/>
    <property type="match status" value="1"/>
</dbReference>
<dbReference type="InterPro" id="IPR003439">
    <property type="entry name" value="ABC_transporter-like_ATP-bd"/>
</dbReference>
<dbReference type="Proteomes" id="UP001597104">
    <property type="component" value="Unassembled WGS sequence"/>
</dbReference>
<evidence type="ECO:0000313" key="6">
    <source>
        <dbReference type="Proteomes" id="UP001597104"/>
    </source>
</evidence>
<comment type="caution">
    <text evidence="5">The sequence shown here is derived from an EMBL/GenBank/DDBJ whole genome shotgun (WGS) entry which is preliminary data.</text>
</comment>
<dbReference type="PANTHER" id="PTHR42781:SF4">
    <property type="entry name" value="SPERMIDINE_PUTRESCINE IMPORT ATP-BINDING PROTEIN POTA"/>
    <property type="match status" value="1"/>
</dbReference>
<gene>
    <name evidence="5" type="ORF">ACFQZ7_05060</name>
</gene>
<keyword evidence="3 5" id="KW-0067">ATP-binding</keyword>
<dbReference type="InterPro" id="IPR003593">
    <property type="entry name" value="AAA+_ATPase"/>
</dbReference>
<protein>
    <submittedName>
        <fullName evidence="5">ABC transporter ATP-binding protein</fullName>
    </submittedName>
</protein>
<dbReference type="Gene3D" id="3.40.50.300">
    <property type="entry name" value="P-loop containing nucleotide triphosphate hydrolases"/>
    <property type="match status" value="1"/>
</dbReference>
<dbReference type="GO" id="GO:0005524">
    <property type="term" value="F:ATP binding"/>
    <property type="evidence" value="ECO:0007669"/>
    <property type="project" value="UniProtKB-KW"/>
</dbReference>
<keyword evidence="2" id="KW-0547">Nucleotide-binding</keyword>
<evidence type="ECO:0000259" key="4">
    <source>
        <dbReference type="PROSITE" id="PS50893"/>
    </source>
</evidence>
<organism evidence="5 6">
    <name type="scientific">Loigolactobacillus binensis</name>
    <dbReference type="NCBI Taxonomy" id="2559922"/>
    <lineage>
        <taxon>Bacteria</taxon>
        <taxon>Bacillati</taxon>
        <taxon>Bacillota</taxon>
        <taxon>Bacilli</taxon>
        <taxon>Lactobacillales</taxon>
        <taxon>Lactobacillaceae</taxon>
        <taxon>Loigolactobacillus</taxon>
    </lineage>
</organism>
<accession>A0ABW3ED72</accession>
<evidence type="ECO:0000256" key="1">
    <source>
        <dbReference type="ARBA" id="ARBA00022448"/>
    </source>
</evidence>
<proteinExistence type="predicted"/>
<dbReference type="InterPro" id="IPR050093">
    <property type="entry name" value="ABC_SmlMolc_Importer"/>
</dbReference>